<dbReference type="GO" id="GO:0006355">
    <property type="term" value="P:regulation of DNA-templated transcription"/>
    <property type="evidence" value="ECO:0007669"/>
    <property type="project" value="InterPro"/>
</dbReference>
<accession>A0A2J8PY19</accession>
<feature type="non-terminal residue" evidence="2">
    <location>
        <position position="122"/>
    </location>
</feature>
<dbReference type="SUPFAM" id="SSF109640">
    <property type="entry name" value="KRAB domain (Kruppel-associated box)"/>
    <property type="match status" value="1"/>
</dbReference>
<dbReference type="PROSITE" id="PS50805">
    <property type="entry name" value="KRAB"/>
    <property type="match status" value="1"/>
</dbReference>
<dbReference type="PANTHER" id="PTHR23232:SF156">
    <property type="entry name" value="KRAB DOMAIN-CONTAINING PROTEIN"/>
    <property type="match status" value="1"/>
</dbReference>
<evidence type="ECO:0000313" key="2">
    <source>
        <dbReference type="EMBL" id="PNI88914.1"/>
    </source>
</evidence>
<organism evidence="2 3">
    <name type="scientific">Pan troglodytes</name>
    <name type="common">Chimpanzee</name>
    <dbReference type="NCBI Taxonomy" id="9598"/>
    <lineage>
        <taxon>Eukaryota</taxon>
        <taxon>Metazoa</taxon>
        <taxon>Chordata</taxon>
        <taxon>Craniata</taxon>
        <taxon>Vertebrata</taxon>
        <taxon>Euteleostomi</taxon>
        <taxon>Mammalia</taxon>
        <taxon>Eutheria</taxon>
        <taxon>Euarchontoglires</taxon>
        <taxon>Primates</taxon>
        <taxon>Haplorrhini</taxon>
        <taxon>Catarrhini</taxon>
        <taxon>Hominidae</taxon>
        <taxon>Pan</taxon>
    </lineage>
</organism>
<dbReference type="Gene3D" id="6.10.140.140">
    <property type="match status" value="1"/>
</dbReference>
<proteinExistence type="predicted"/>
<gene>
    <name evidence="2" type="ORF">CK820_G0049374</name>
</gene>
<dbReference type="InterPro" id="IPR050169">
    <property type="entry name" value="Krueppel_C2H2_ZnF"/>
</dbReference>
<dbReference type="CDD" id="cd07765">
    <property type="entry name" value="KRAB_A-box"/>
    <property type="match status" value="1"/>
</dbReference>
<comment type="caution">
    <text evidence="2">The sequence shown here is derived from an EMBL/GenBank/DDBJ whole genome shotgun (WGS) entry which is preliminary data.</text>
</comment>
<evidence type="ECO:0000259" key="1">
    <source>
        <dbReference type="PROSITE" id="PS50805"/>
    </source>
</evidence>
<dbReference type="PANTHER" id="PTHR23232">
    <property type="entry name" value="KRAB DOMAIN C2H2 ZINC FINGER"/>
    <property type="match status" value="1"/>
</dbReference>
<dbReference type="InterPro" id="IPR001909">
    <property type="entry name" value="KRAB"/>
</dbReference>
<dbReference type="SMART" id="SM00349">
    <property type="entry name" value="KRAB"/>
    <property type="match status" value="1"/>
</dbReference>
<dbReference type="AlphaFoldDB" id="A0A2J8PY19"/>
<sequence>MTTLKEAVTFKDVAVVFTEEELRLLDLAQRKLYREVMLENFRNLLSVGHQSLHRDTFYFLKEEKFWMMEIATQREGNLGGKIQTEMETVSESGTHEGLFSHQTWEQISSDLTRFQDSMVNSF</sequence>
<dbReference type="Proteomes" id="UP000236370">
    <property type="component" value="Unassembled WGS sequence"/>
</dbReference>
<dbReference type="EMBL" id="NBAG03000106">
    <property type="protein sequence ID" value="PNI88914.1"/>
    <property type="molecule type" value="Genomic_DNA"/>
</dbReference>
<reference evidence="2 3" key="1">
    <citation type="submission" date="2017-12" db="EMBL/GenBank/DDBJ databases">
        <title>High-resolution comparative analysis of great ape genomes.</title>
        <authorList>
            <person name="Pollen A."/>
            <person name="Hastie A."/>
            <person name="Hormozdiari F."/>
            <person name="Dougherty M."/>
            <person name="Liu R."/>
            <person name="Chaisson M."/>
            <person name="Hoppe E."/>
            <person name="Hill C."/>
            <person name="Pang A."/>
            <person name="Hillier L."/>
            <person name="Baker C."/>
            <person name="Armstrong J."/>
            <person name="Shendure J."/>
            <person name="Paten B."/>
            <person name="Wilson R."/>
            <person name="Chao H."/>
            <person name="Schneider V."/>
            <person name="Ventura M."/>
            <person name="Kronenberg Z."/>
            <person name="Murali S."/>
            <person name="Gordon D."/>
            <person name="Cantsilieris S."/>
            <person name="Munson K."/>
            <person name="Nelson B."/>
            <person name="Raja A."/>
            <person name="Underwood J."/>
            <person name="Diekhans M."/>
            <person name="Fiddes I."/>
            <person name="Haussler D."/>
            <person name="Eichler E."/>
        </authorList>
    </citation>
    <scope>NUCLEOTIDE SEQUENCE [LARGE SCALE GENOMIC DNA]</scope>
    <source>
        <strain evidence="2">Yerkes chimp pedigree #C0471</strain>
    </source>
</reference>
<dbReference type="Pfam" id="PF01352">
    <property type="entry name" value="KRAB"/>
    <property type="match status" value="1"/>
</dbReference>
<name>A0A2J8PY19_PANTR</name>
<protein>
    <submittedName>
        <fullName evidence="2">ZNF225 isoform 1</fullName>
    </submittedName>
</protein>
<dbReference type="InterPro" id="IPR036051">
    <property type="entry name" value="KRAB_dom_sf"/>
</dbReference>
<evidence type="ECO:0000313" key="3">
    <source>
        <dbReference type="Proteomes" id="UP000236370"/>
    </source>
</evidence>
<feature type="domain" description="KRAB" evidence="1">
    <location>
        <begin position="8"/>
        <end position="78"/>
    </location>
</feature>